<organism evidence="2 3">
    <name type="scientific">Gomphillus americanus</name>
    <dbReference type="NCBI Taxonomy" id="1940652"/>
    <lineage>
        <taxon>Eukaryota</taxon>
        <taxon>Fungi</taxon>
        <taxon>Dikarya</taxon>
        <taxon>Ascomycota</taxon>
        <taxon>Pezizomycotina</taxon>
        <taxon>Lecanoromycetes</taxon>
        <taxon>OSLEUM clade</taxon>
        <taxon>Ostropomycetidae</taxon>
        <taxon>Ostropales</taxon>
        <taxon>Graphidaceae</taxon>
        <taxon>Gomphilloideae</taxon>
        <taxon>Gomphillus</taxon>
    </lineage>
</organism>
<sequence length="179" mass="19910">MCDRVTVGSIFSSALAIKKHADQNEAGDDFNTDGQEIGADGDNDQIEHENTESDEDNEKYNLNETDATIRNLSSLRDTKLKSIVHVVSTGSRYPVALLQNPCLVKTESQWSQKRERNLVEIIATPVSHKTINGVYDAAGVFQKLLNTKEPDQVYTDFTSDKVDKSQLGLAKGYLQVRCM</sequence>
<proteinExistence type="predicted"/>
<protein>
    <submittedName>
        <fullName evidence="2">Uncharacterized protein</fullName>
    </submittedName>
</protein>
<evidence type="ECO:0000313" key="2">
    <source>
        <dbReference type="EMBL" id="CAF9925746.1"/>
    </source>
</evidence>
<evidence type="ECO:0000313" key="3">
    <source>
        <dbReference type="Proteomes" id="UP000664169"/>
    </source>
</evidence>
<dbReference type="Proteomes" id="UP000664169">
    <property type="component" value="Unassembled WGS sequence"/>
</dbReference>
<name>A0A8H3FR48_9LECA</name>
<keyword evidence="3" id="KW-1185">Reference proteome</keyword>
<dbReference type="EMBL" id="CAJPDQ010000024">
    <property type="protein sequence ID" value="CAF9925746.1"/>
    <property type="molecule type" value="Genomic_DNA"/>
</dbReference>
<evidence type="ECO:0000256" key="1">
    <source>
        <dbReference type="SAM" id="MobiDB-lite"/>
    </source>
</evidence>
<accession>A0A8H3FR48</accession>
<reference evidence="2" key="1">
    <citation type="submission" date="2021-03" db="EMBL/GenBank/DDBJ databases">
        <authorList>
            <person name="Tagirdzhanova G."/>
        </authorList>
    </citation>
    <scope>NUCLEOTIDE SEQUENCE</scope>
</reference>
<comment type="caution">
    <text evidence="2">The sequence shown here is derived from an EMBL/GenBank/DDBJ whole genome shotgun (WGS) entry which is preliminary data.</text>
</comment>
<dbReference type="AlphaFoldDB" id="A0A8H3FR48"/>
<feature type="region of interest" description="Disordered" evidence="1">
    <location>
        <begin position="24"/>
        <end position="57"/>
    </location>
</feature>
<gene>
    <name evidence="2" type="ORF">GOMPHAMPRED_003955</name>
</gene>